<dbReference type="GO" id="GO:0005829">
    <property type="term" value="C:cytosol"/>
    <property type="evidence" value="ECO:0007669"/>
    <property type="project" value="TreeGrafter"/>
</dbReference>
<keyword evidence="4 9" id="KW-0547">Nucleotide-binding</keyword>
<dbReference type="GO" id="GO:0005524">
    <property type="term" value="F:ATP binding"/>
    <property type="evidence" value="ECO:0007669"/>
    <property type="project" value="UniProtKB-KW"/>
</dbReference>
<dbReference type="InterPro" id="IPR009080">
    <property type="entry name" value="tRNAsynth_Ia_anticodon-bd"/>
</dbReference>
<dbReference type="Gene3D" id="3.40.50.620">
    <property type="entry name" value="HUPs"/>
    <property type="match status" value="2"/>
</dbReference>
<dbReference type="Gene3D" id="1.10.730.10">
    <property type="entry name" value="Isoleucyl-tRNA Synthetase, Domain 1"/>
    <property type="match status" value="1"/>
</dbReference>
<dbReference type="InterPro" id="IPR014729">
    <property type="entry name" value="Rossmann-like_a/b/a_fold"/>
</dbReference>
<keyword evidence="6 9" id="KW-0648">Protein biosynthesis</keyword>
<reference evidence="12" key="1">
    <citation type="submission" date="2007-10" db="EMBL/GenBank/DDBJ databases">
        <title>Complete genome of Alkaliphilus oremlandii OhILAs.</title>
        <authorList>
            <person name="Copeland A."/>
            <person name="Lucas S."/>
            <person name="Lapidus A."/>
            <person name="Barry K."/>
            <person name="Detter J.C."/>
            <person name="Glavina del Rio T."/>
            <person name="Hammon N."/>
            <person name="Israni S."/>
            <person name="Dalin E."/>
            <person name="Tice H."/>
            <person name="Pitluck S."/>
            <person name="Chain P."/>
            <person name="Malfatti S."/>
            <person name="Shin M."/>
            <person name="Vergez L."/>
            <person name="Schmutz J."/>
            <person name="Larimer F."/>
            <person name="Land M."/>
            <person name="Hauser L."/>
            <person name="Kyrpides N."/>
            <person name="Mikhailova N."/>
            <person name="Stolz J.F."/>
            <person name="Dawson A."/>
            <person name="Fisher E."/>
            <person name="Crable B."/>
            <person name="Perera E."/>
            <person name="Lisak J."/>
            <person name="Ranganathan M."/>
            <person name="Basu P."/>
            <person name="Richardson P."/>
        </authorList>
    </citation>
    <scope>NUCLEOTIDE SEQUENCE [LARGE SCALE GENOMIC DNA]</scope>
    <source>
        <strain evidence="12">OhILAs</strain>
    </source>
</reference>
<dbReference type="PROSITE" id="PS00178">
    <property type="entry name" value="AA_TRNA_LIGASE_I"/>
    <property type="match status" value="1"/>
</dbReference>
<evidence type="ECO:0000256" key="3">
    <source>
        <dbReference type="ARBA" id="ARBA00022598"/>
    </source>
</evidence>
<dbReference type="PANTHER" id="PTHR45765:SF1">
    <property type="entry name" value="METHIONINE--TRNA LIGASE, CYTOPLASMIC"/>
    <property type="match status" value="1"/>
</dbReference>
<dbReference type="EC" id="6.1.1.10" evidence="11"/>
<dbReference type="GO" id="GO:0004825">
    <property type="term" value="F:methionine-tRNA ligase activity"/>
    <property type="evidence" value="ECO:0007669"/>
    <property type="project" value="UniProtKB-EC"/>
</dbReference>
<dbReference type="HOGENOM" id="CLU_408071_0_0_9"/>
<keyword evidence="7 9" id="KW-0030">Aminoacyl-tRNA synthetase</keyword>
<name>A8MG10_ALKOO</name>
<dbReference type="RefSeq" id="WP_012158860.1">
    <property type="nucleotide sequence ID" value="NC_009922.1"/>
</dbReference>
<accession>A8MG10</accession>
<dbReference type="eggNOG" id="COG0143">
    <property type="taxonomic scope" value="Bacteria"/>
</dbReference>
<dbReference type="PANTHER" id="PTHR45765">
    <property type="entry name" value="METHIONINE--TRNA LIGASE"/>
    <property type="match status" value="1"/>
</dbReference>
<dbReference type="GO" id="GO:0006431">
    <property type="term" value="P:methionyl-tRNA aminoacylation"/>
    <property type="evidence" value="ECO:0007669"/>
    <property type="project" value="TreeGrafter"/>
</dbReference>
<sequence>MTRAMEDKDDCTEVIYDRPKFPKRAVITAGMPYGNKELHLGHIGGVFIHADTYARFLRDRIGKENVIFVSGTDCYGSPIVESHGQLVDSESFKGGIEDFVEHYHHLQKKVLEEYHMDIDLFAASSLGAAVKIHKEVSNEFIEKLYSNGHMTKITTSQFYDPERNVFLNGRQVIGKCPIEGCSSERGYADECSLGHQYMPVDLIDPKSTLSGKKPEMKDVTNWYFKLDEYYSLLNEWVAYIEEMPNCRTSLTRTIKEFLKLPVIYVKKDQSDVLNSMKDILPKHRLIDENNKASLVLEFENIKEREEACLLLAEKSIRFRTGKTLVPFRLTGNIEWGVPAPSIDGMDHLTFWVWPESLWAPISFIKTYLNQLNRGKDAWKDWWCSKESEVYQFIGEDNIYFYGLAEMGMFMAMQGKDPIAYPPEGQLQLPNLIANSHVLFLDKKASSSGNVKPPTAKELLDYYTVDQLRAHFLGLSLGVRSASFQPKPLNPKASEKDKDPVLKEGNLLTNVLNRVARSCFYTAQQYYHGKIPIGNISEDVMRESKDTILQFEKLMYRYEFHTLMDLMDVYIRNMNKRWVKNMKLAEENQDSKLHMQVVIDGFHQLRTAIVLMHSIAPEGTEMVRTYLNLNEDFWDWHKIFQTVYDFMEKPEEHPLKFLEPKVDFFKKHPSQLL</sequence>
<dbReference type="InterPro" id="IPR029038">
    <property type="entry name" value="MetRS_Zn"/>
</dbReference>
<keyword evidence="5 9" id="KW-0067">ATP-binding</keyword>
<dbReference type="SUPFAM" id="SSF47323">
    <property type="entry name" value="Anticodon-binding domain of a subclass of class I aminoacyl-tRNA synthetases"/>
    <property type="match status" value="1"/>
</dbReference>
<evidence type="ECO:0000256" key="4">
    <source>
        <dbReference type="ARBA" id="ARBA00022741"/>
    </source>
</evidence>
<dbReference type="EMBL" id="CP000853">
    <property type="protein sequence ID" value="ABW18548.1"/>
    <property type="molecule type" value="Genomic_DNA"/>
</dbReference>
<evidence type="ECO:0000256" key="9">
    <source>
        <dbReference type="RuleBase" id="RU363039"/>
    </source>
</evidence>
<proteinExistence type="inferred from homology"/>
<dbReference type="KEGG" id="aoe:Clos_1001"/>
<evidence type="ECO:0000313" key="12">
    <source>
        <dbReference type="Proteomes" id="UP000000269"/>
    </source>
</evidence>
<dbReference type="Proteomes" id="UP000000269">
    <property type="component" value="Chromosome"/>
</dbReference>
<evidence type="ECO:0000256" key="1">
    <source>
        <dbReference type="ARBA" id="ARBA00008258"/>
    </source>
</evidence>
<evidence type="ECO:0000259" key="10">
    <source>
        <dbReference type="Pfam" id="PF09334"/>
    </source>
</evidence>
<evidence type="ECO:0000256" key="5">
    <source>
        <dbReference type="ARBA" id="ARBA00022840"/>
    </source>
</evidence>
<comment type="similarity">
    <text evidence="1">Belongs to the class-I aminoacyl-tRNA synthetase family. MetG type 1 subfamily.</text>
</comment>
<dbReference type="InterPro" id="IPR015413">
    <property type="entry name" value="Methionyl/Leucyl_tRNA_Synth"/>
</dbReference>
<dbReference type="AlphaFoldDB" id="A8MG10"/>
<organism evidence="11 12">
    <name type="scientific">Alkaliphilus oremlandii (strain OhILAs)</name>
    <name type="common">Clostridium oremlandii (strain OhILAs)</name>
    <dbReference type="NCBI Taxonomy" id="350688"/>
    <lineage>
        <taxon>Bacteria</taxon>
        <taxon>Bacillati</taxon>
        <taxon>Bacillota</taxon>
        <taxon>Clostridia</taxon>
        <taxon>Peptostreptococcales</taxon>
        <taxon>Natronincolaceae</taxon>
        <taxon>Alkaliphilus</taxon>
    </lineage>
</organism>
<feature type="domain" description="Methionyl/Leucyl tRNA synthetase" evidence="10">
    <location>
        <begin position="322"/>
        <end position="475"/>
    </location>
</feature>
<evidence type="ECO:0000256" key="8">
    <source>
        <dbReference type="ARBA" id="ARBA00047364"/>
    </source>
</evidence>
<evidence type="ECO:0000256" key="2">
    <source>
        <dbReference type="ARBA" id="ARBA00022490"/>
    </source>
</evidence>
<dbReference type="Gene3D" id="2.20.28.20">
    <property type="entry name" value="Methionyl-tRNA synthetase, Zn-domain"/>
    <property type="match status" value="1"/>
</dbReference>
<feature type="domain" description="Methionyl/Leucyl tRNA synthetase" evidence="10">
    <location>
        <begin position="26"/>
        <end position="259"/>
    </location>
</feature>
<evidence type="ECO:0000256" key="6">
    <source>
        <dbReference type="ARBA" id="ARBA00022917"/>
    </source>
</evidence>
<dbReference type="SUPFAM" id="SSF52374">
    <property type="entry name" value="Nucleotidylyl transferase"/>
    <property type="match status" value="1"/>
</dbReference>
<protein>
    <submittedName>
        <fullName evidence="11">Methionine--tRNA ligase</fullName>
        <ecNumber evidence="11">6.1.1.10</ecNumber>
    </submittedName>
</protein>
<keyword evidence="12" id="KW-1185">Reference proteome</keyword>
<dbReference type="STRING" id="350688.Clos_1001"/>
<comment type="catalytic activity">
    <reaction evidence="8">
        <text>tRNA(Met) + L-methionine + ATP = L-methionyl-tRNA(Met) + AMP + diphosphate</text>
        <dbReference type="Rhea" id="RHEA:13481"/>
        <dbReference type="Rhea" id="RHEA-COMP:9667"/>
        <dbReference type="Rhea" id="RHEA-COMP:9698"/>
        <dbReference type="ChEBI" id="CHEBI:30616"/>
        <dbReference type="ChEBI" id="CHEBI:33019"/>
        <dbReference type="ChEBI" id="CHEBI:57844"/>
        <dbReference type="ChEBI" id="CHEBI:78442"/>
        <dbReference type="ChEBI" id="CHEBI:78530"/>
        <dbReference type="ChEBI" id="CHEBI:456215"/>
        <dbReference type="EC" id="6.1.1.10"/>
    </reaction>
</comment>
<evidence type="ECO:0000313" key="11">
    <source>
        <dbReference type="EMBL" id="ABW18548.1"/>
    </source>
</evidence>
<dbReference type="InterPro" id="IPR001412">
    <property type="entry name" value="aa-tRNA-synth_I_CS"/>
</dbReference>
<keyword evidence="3 9" id="KW-0436">Ligase</keyword>
<dbReference type="Pfam" id="PF09334">
    <property type="entry name" value="tRNA-synt_1g"/>
    <property type="match status" value="2"/>
</dbReference>
<evidence type="ECO:0000256" key="7">
    <source>
        <dbReference type="ARBA" id="ARBA00023146"/>
    </source>
</evidence>
<keyword evidence="2" id="KW-0963">Cytoplasm</keyword>
<gene>
    <name evidence="11" type="ordered locus">Clos_1001</name>
</gene>
<dbReference type="InterPro" id="IPR023458">
    <property type="entry name" value="Met-tRNA_ligase_1"/>
</dbReference>